<keyword evidence="9" id="KW-0378">Hydrolase</keyword>
<evidence type="ECO:0000313" key="9">
    <source>
        <dbReference type="EMBL" id="ALS21306.1"/>
    </source>
</evidence>
<dbReference type="InterPro" id="IPR002810">
    <property type="entry name" value="NfeD-like_C"/>
</dbReference>
<keyword evidence="4 5" id="KW-0472">Membrane</keyword>
<dbReference type="CDD" id="cd07021">
    <property type="entry name" value="Clp_protease_NfeD_like"/>
    <property type="match status" value="1"/>
</dbReference>
<name>A0A0U2W7D4_9BACL</name>
<feature type="transmembrane region" description="Helical" evidence="5">
    <location>
        <begin position="12"/>
        <end position="34"/>
    </location>
</feature>
<evidence type="ECO:0000256" key="3">
    <source>
        <dbReference type="ARBA" id="ARBA00022989"/>
    </source>
</evidence>
<dbReference type="GO" id="GO:0008233">
    <property type="term" value="F:peptidase activity"/>
    <property type="evidence" value="ECO:0007669"/>
    <property type="project" value="UniProtKB-KW"/>
</dbReference>
<dbReference type="Gene3D" id="2.40.50.140">
    <property type="entry name" value="Nucleic acid-binding proteins"/>
    <property type="match status" value="1"/>
</dbReference>
<reference evidence="10" key="1">
    <citation type="submission" date="2015-12" db="EMBL/GenBank/DDBJ databases">
        <title>Complete genome sequences of two moderately thermophilic Paenibacillus species.</title>
        <authorList>
            <person name="Butler R.III."/>
            <person name="Wang J."/>
            <person name="Stark B.C."/>
            <person name="Pombert J.-F."/>
        </authorList>
    </citation>
    <scope>NUCLEOTIDE SEQUENCE [LARGE SCALE GENOMIC DNA]</scope>
    <source>
        <strain evidence="10">32O-Y</strain>
    </source>
</reference>
<feature type="domain" description="NfeD integral membrane" evidence="7">
    <location>
        <begin position="259"/>
        <end position="374"/>
    </location>
</feature>
<dbReference type="PANTHER" id="PTHR33507:SF3">
    <property type="entry name" value="INNER MEMBRANE PROTEIN YBBJ"/>
    <property type="match status" value="1"/>
</dbReference>
<dbReference type="Pfam" id="PF24961">
    <property type="entry name" value="NfeD_membrane"/>
    <property type="match status" value="1"/>
</dbReference>
<dbReference type="GO" id="GO:0005886">
    <property type="term" value="C:plasma membrane"/>
    <property type="evidence" value="ECO:0007669"/>
    <property type="project" value="TreeGrafter"/>
</dbReference>
<dbReference type="Proteomes" id="UP000061660">
    <property type="component" value="Chromosome"/>
</dbReference>
<feature type="domain" description="NfeD1b N-terminal" evidence="8">
    <location>
        <begin position="51"/>
        <end position="237"/>
    </location>
</feature>
<evidence type="ECO:0000259" key="8">
    <source>
        <dbReference type="Pfam" id="PF25145"/>
    </source>
</evidence>
<feature type="transmembrane region" description="Helical" evidence="5">
    <location>
        <begin position="355"/>
        <end position="376"/>
    </location>
</feature>
<dbReference type="InterPro" id="IPR029045">
    <property type="entry name" value="ClpP/crotonase-like_dom_sf"/>
</dbReference>
<accession>A0A0U2W7D4</accession>
<dbReference type="InterPro" id="IPR052165">
    <property type="entry name" value="Membrane_assoc_protease"/>
</dbReference>
<dbReference type="AlphaFoldDB" id="A0A0U2W7D4"/>
<reference evidence="9 10" key="2">
    <citation type="journal article" date="2016" name="Genome Announc.">
        <title>Complete Genome Sequences of Two Interactive Moderate Thermophiles, Paenibacillus napthalenovorans 32O-Y and Paenibacillus sp. 32O-W.</title>
        <authorList>
            <person name="Butler R.R.III."/>
            <person name="Wang J."/>
            <person name="Stark B.C."/>
            <person name="Pombert J.F."/>
        </authorList>
    </citation>
    <scope>NUCLEOTIDE SEQUENCE [LARGE SCALE GENOMIC DNA]</scope>
    <source>
        <strain evidence="9 10">32O-Y</strain>
    </source>
</reference>
<gene>
    <name evidence="9" type="ORF">IJ22_09240</name>
</gene>
<keyword evidence="9" id="KW-0645">Protease</keyword>
<feature type="transmembrane region" description="Helical" evidence="5">
    <location>
        <begin position="259"/>
        <end position="281"/>
    </location>
</feature>
<dbReference type="PATRIC" id="fig|162209.4.peg.985"/>
<organism evidence="9 10">
    <name type="scientific">Paenibacillus naphthalenovorans</name>
    <dbReference type="NCBI Taxonomy" id="162209"/>
    <lineage>
        <taxon>Bacteria</taxon>
        <taxon>Bacillati</taxon>
        <taxon>Bacillota</taxon>
        <taxon>Bacilli</taxon>
        <taxon>Bacillales</taxon>
        <taxon>Paenibacillaceae</taxon>
        <taxon>Paenibacillus</taxon>
    </lineage>
</organism>
<keyword evidence="2 5" id="KW-0812">Transmembrane</keyword>
<dbReference type="EMBL" id="CP013652">
    <property type="protein sequence ID" value="ALS21306.1"/>
    <property type="molecule type" value="Genomic_DNA"/>
</dbReference>
<evidence type="ECO:0000256" key="1">
    <source>
        <dbReference type="ARBA" id="ARBA00004141"/>
    </source>
</evidence>
<feature type="domain" description="NfeD-like C-terminal" evidence="6">
    <location>
        <begin position="404"/>
        <end position="458"/>
    </location>
</feature>
<protein>
    <submittedName>
        <fullName evidence="9">Serine protease</fullName>
    </submittedName>
</protein>
<sequence>MRVGAGESKSQFWQRMVTLMLALTLMMPVLFMGLPDFKTAHAETKPLAAPVVVIPVHHTVENGLYNFLERAFREAEEMNALHIVLDINTFGGRIDSAQEIGQLIKNSPVPTIAYIRGKAISAGSYIALNAEQIAMEPGSSIGAAAIVDITGNEIEDTKAISTWSGLMKGAAEMRGRNSQIAEAMVDKNVGVTMPEIGRIVPKGEIVTLTSQEALKVGYAETIAASLDEVVKFIGGENHPLITMELTVAERIARFVTEPWVATLLLLIGIAGVAVEIFVPGFGLPGILGVLGFGLYFFGHYIAGFAGAEDIALFVAGIILLFLEIFVSSFGILGILGALCLFSGVVLSAYNKQMAAWSLGIAFVLAVVIVVIVIRIFRHRGVWNRFILSEKLTAEEGYVSASSRKELLGQTGHALTPLRPAGTAVFGEERVDVVTSGDFIPAGRTVKVVQVDGSRIVVKEMKE</sequence>
<evidence type="ECO:0000259" key="7">
    <source>
        <dbReference type="Pfam" id="PF24961"/>
    </source>
</evidence>
<evidence type="ECO:0000256" key="4">
    <source>
        <dbReference type="ARBA" id="ARBA00023136"/>
    </source>
</evidence>
<dbReference type="SUPFAM" id="SSF52096">
    <property type="entry name" value="ClpP/crotonase"/>
    <property type="match status" value="1"/>
</dbReference>
<dbReference type="InterPro" id="IPR012340">
    <property type="entry name" value="NA-bd_OB-fold"/>
</dbReference>
<dbReference type="GO" id="GO:0006508">
    <property type="term" value="P:proteolysis"/>
    <property type="evidence" value="ECO:0007669"/>
    <property type="project" value="UniProtKB-KW"/>
</dbReference>
<dbReference type="InterPro" id="IPR056739">
    <property type="entry name" value="NfeD_membrane"/>
</dbReference>
<evidence type="ECO:0000313" key="10">
    <source>
        <dbReference type="Proteomes" id="UP000061660"/>
    </source>
</evidence>
<evidence type="ECO:0000259" key="6">
    <source>
        <dbReference type="Pfam" id="PF01957"/>
    </source>
</evidence>
<keyword evidence="3 5" id="KW-1133">Transmembrane helix</keyword>
<dbReference type="RefSeq" id="WP_235594254.1">
    <property type="nucleotide sequence ID" value="NZ_CP013652.1"/>
</dbReference>
<keyword evidence="10" id="KW-1185">Reference proteome</keyword>
<dbReference type="PANTHER" id="PTHR33507">
    <property type="entry name" value="INNER MEMBRANE PROTEIN YBBJ"/>
    <property type="match status" value="1"/>
</dbReference>
<dbReference type="Pfam" id="PF01957">
    <property type="entry name" value="NfeD"/>
    <property type="match status" value="1"/>
</dbReference>
<dbReference type="KEGG" id="pnp:IJ22_09240"/>
<dbReference type="Gene3D" id="3.90.226.10">
    <property type="entry name" value="2-enoyl-CoA Hydratase, Chain A, domain 1"/>
    <property type="match status" value="1"/>
</dbReference>
<comment type="subcellular location">
    <subcellularLocation>
        <location evidence="1">Membrane</location>
        <topology evidence="1">Multi-pass membrane protein</topology>
    </subcellularLocation>
</comment>
<evidence type="ECO:0000256" key="2">
    <source>
        <dbReference type="ARBA" id="ARBA00022692"/>
    </source>
</evidence>
<dbReference type="Pfam" id="PF25145">
    <property type="entry name" value="NfeD1b_N"/>
    <property type="match status" value="1"/>
</dbReference>
<evidence type="ECO:0000256" key="5">
    <source>
        <dbReference type="SAM" id="Phobius"/>
    </source>
</evidence>
<proteinExistence type="predicted"/>
<dbReference type="STRING" id="162209.IJ22_09240"/>
<dbReference type="InterPro" id="IPR056738">
    <property type="entry name" value="NfeD1b_N"/>
</dbReference>